<dbReference type="EMBL" id="JACRTL010000001">
    <property type="protein sequence ID" value="MBC8610301.1"/>
    <property type="molecule type" value="Genomic_DNA"/>
</dbReference>
<protein>
    <submittedName>
        <fullName evidence="2">Uncharacterized protein</fullName>
    </submittedName>
</protein>
<keyword evidence="1" id="KW-0812">Transmembrane</keyword>
<feature type="transmembrane region" description="Helical" evidence="1">
    <location>
        <begin position="12"/>
        <end position="35"/>
    </location>
</feature>
<organism evidence="2 3">
    <name type="scientific">Massiliimalia timonensis</name>
    <dbReference type="NCBI Taxonomy" id="1987501"/>
    <lineage>
        <taxon>Bacteria</taxon>
        <taxon>Bacillati</taxon>
        <taxon>Bacillota</taxon>
        <taxon>Clostridia</taxon>
        <taxon>Eubacteriales</taxon>
        <taxon>Oscillospiraceae</taxon>
        <taxon>Massiliimalia</taxon>
    </lineage>
</organism>
<feature type="transmembrane region" description="Helical" evidence="1">
    <location>
        <begin position="118"/>
        <end position="137"/>
    </location>
</feature>
<keyword evidence="1" id="KW-1133">Transmembrane helix</keyword>
<feature type="transmembrane region" description="Helical" evidence="1">
    <location>
        <begin position="250"/>
        <end position="270"/>
    </location>
</feature>
<accession>A0A8J6TR66</accession>
<dbReference type="AlphaFoldDB" id="A0A8J6TR66"/>
<feature type="transmembrane region" description="Helical" evidence="1">
    <location>
        <begin position="55"/>
        <end position="85"/>
    </location>
</feature>
<keyword evidence="3" id="KW-1185">Reference proteome</keyword>
<name>A0A8J6TR66_9FIRM</name>
<comment type="caution">
    <text evidence="2">The sequence shown here is derived from an EMBL/GenBank/DDBJ whole genome shotgun (WGS) entry which is preliminary data.</text>
</comment>
<evidence type="ECO:0000313" key="2">
    <source>
        <dbReference type="EMBL" id="MBC8610301.1"/>
    </source>
</evidence>
<dbReference type="Proteomes" id="UP000632659">
    <property type="component" value="Unassembled WGS sequence"/>
</dbReference>
<dbReference type="RefSeq" id="WP_093988693.1">
    <property type="nucleotide sequence ID" value="NZ_FYDD01000003.1"/>
</dbReference>
<feature type="transmembrane region" description="Helical" evidence="1">
    <location>
        <begin position="209"/>
        <end position="238"/>
    </location>
</feature>
<sequence>MLVKLMKYEFKATARMFLPMYLIILALALINRLFMELNGYSTSFRIFPENDMIQSILSILTGATMTIYILGLIAMFFISFIIFVYRFYKNLMCDEGYLMMTLPVKPSQHIWAKLHTSMIWSVATILVFILSLFILLLNGDGIQWMVQNLPFLFHNLIKGFFETELITQFHLVFFIIEFIVLLVVSNYSGIVFYYACLALGHRLSKKHKILYAIGAYLVISFVMQIVALILMMFAGIFLESIVLSPTALGHLIMIGSIILSAAEFVLFFFITHSTLSKHLNLE</sequence>
<feature type="transmembrane region" description="Helical" evidence="1">
    <location>
        <begin position="171"/>
        <end position="197"/>
    </location>
</feature>
<reference evidence="2" key="1">
    <citation type="submission" date="2020-08" db="EMBL/GenBank/DDBJ databases">
        <title>Genome public.</title>
        <authorList>
            <person name="Liu C."/>
            <person name="Sun Q."/>
        </authorList>
    </citation>
    <scope>NUCLEOTIDE SEQUENCE</scope>
    <source>
        <strain evidence="2">NSJ-15</strain>
    </source>
</reference>
<evidence type="ECO:0000313" key="3">
    <source>
        <dbReference type="Proteomes" id="UP000632659"/>
    </source>
</evidence>
<keyword evidence="1" id="KW-0472">Membrane</keyword>
<dbReference type="OrthoDB" id="9816138at2"/>
<gene>
    <name evidence="2" type="ORF">H8702_04065</name>
</gene>
<proteinExistence type="predicted"/>
<evidence type="ECO:0000256" key="1">
    <source>
        <dbReference type="SAM" id="Phobius"/>
    </source>
</evidence>